<evidence type="ECO:0000313" key="2">
    <source>
        <dbReference type="Proteomes" id="UP000255528"/>
    </source>
</evidence>
<name>A0A381C6I7_9ENTR</name>
<sequence length="32" mass="3418">MAQKYYQSELSRLTLSDASVSLHSAFALGGDA</sequence>
<protein>
    <submittedName>
        <fullName evidence="1">Uncharacterized protein</fullName>
    </submittedName>
</protein>
<gene>
    <name evidence="1" type="ORF">NCTC12119_01947</name>
</gene>
<dbReference type="AlphaFoldDB" id="A0A381C6I7"/>
<proteinExistence type="predicted"/>
<evidence type="ECO:0000313" key="1">
    <source>
        <dbReference type="EMBL" id="SUW63457.1"/>
    </source>
</evidence>
<accession>A0A381C6I7</accession>
<dbReference type="EMBL" id="UIGI01000001">
    <property type="protein sequence ID" value="SUW63457.1"/>
    <property type="molecule type" value="Genomic_DNA"/>
</dbReference>
<organism evidence="1 2">
    <name type="scientific">Buttiauxella agrestis</name>
    <dbReference type="NCBI Taxonomy" id="82977"/>
    <lineage>
        <taxon>Bacteria</taxon>
        <taxon>Pseudomonadati</taxon>
        <taxon>Pseudomonadota</taxon>
        <taxon>Gammaproteobacteria</taxon>
        <taxon>Enterobacterales</taxon>
        <taxon>Enterobacteriaceae</taxon>
        <taxon>Buttiauxella</taxon>
    </lineage>
</organism>
<reference evidence="1 2" key="1">
    <citation type="submission" date="2018-06" db="EMBL/GenBank/DDBJ databases">
        <authorList>
            <consortium name="Pathogen Informatics"/>
            <person name="Doyle S."/>
        </authorList>
    </citation>
    <scope>NUCLEOTIDE SEQUENCE [LARGE SCALE GENOMIC DNA]</scope>
    <source>
        <strain evidence="1 2">NCTC12119</strain>
    </source>
</reference>
<dbReference type="Proteomes" id="UP000255528">
    <property type="component" value="Unassembled WGS sequence"/>
</dbReference>